<protein>
    <submittedName>
        <fullName evidence="5">DNA-binding transcriptional regulator, Lrp family</fullName>
    </submittedName>
</protein>
<dbReference type="InterPro" id="IPR011008">
    <property type="entry name" value="Dimeric_a/b-barrel"/>
</dbReference>
<sequence length="167" mass="18917">MSEDIRGSILNILEKDSRLSAKDIAAMLGTEEDIVKEKIQEMEKSGIIGGYHTMINWDKYENDERVTAQIGVKIAPIRGEGFDRIAERISKFDEVSSVYLMSGASHDLILIIEGESMKDIAHFVYDKIAPMDSVVSTATFFVLKKYKEHNVIFKSDKDVDERIQVLL</sequence>
<evidence type="ECO:0000256" key="2">
    <source>
        <dbReference type="ARBA" id="ARBA00023125"/>
    </source>
</evidence>
<proteinExistence type="predicted"/>
<evidence type="ECO:0000256" key="1">
    <source>
        <dbReference type="ARBA" id="ARBA00023015"/>
    </source>
</evidence>
<evidence type="ECO:0000259" key="4">
    <source>
        <dbReference type="Pfam" id="PF01037"/>
    </source>
</evidence>
<dbReference type="Proteomes" id="UP000189857">
    <property type="component" value="Unassembled WGS sequence"/>
</dbReference>
<organism evidence="5 6">
    <name type="scientific">Eubacterium ruminantium</name>
    <dbReference type="NCBI Taxonomy" id="42322"/>
    <lineage>
        <taxon>Bacteria</taxon>
        <taxon>Bacillati</taxon>
        <taxon>Bacillota</taxon>
        <taxon>Clostridia</taxon>
        <taxon>Eubacteriales</taxon>
        <taxon>Eubacteriaceae</taxon>
        <taxon>Eubacterium</taxon>
    </lineage>
</organism>
<dbReference type="Pfam" id="PF01037">
    <property type="entry name" value="AsnC_trans_reg"/>
    <property type="match status" value="1"/>
</dbReference>
<keyword evidence="1" id="KW-0805">Transcription regulation</keyword>
<dbReference type="Pfam" id="PF13412">
    <property type="entry name" value="HTH_24"/>
    <property type="match status" value="1"/>
</dbReference>
<dbReference type="Gene3D" id="3.30.70.920">
    <property type="match status" value="1"/>
</dbReference>
<dbReference type="Gene3D" id="1.10.10.10">
    <property type="entry name" value="Winged helix-like DNA-binding domain superfamily/Winged helix DNA-binding domain"/>
    <property type="match status" value="1"/>
</dbReference>
<dbReference type="SUPFAM" id="SSF46785">
    <property type="entry name" value="Winged helix' DNA-binding domain"/>
    <property type="match status" value="1"/>
</dbReference>
<dbReference type="InterPro" id="IPR019887">
    <property type="entry name" value="Tscrpt_reg_AsnC/Lrp_C"/>
</dbReference>
<gene>
    <name evidence="5" type="ORF">SAMN02745110_00409</name>
</gene>
<dbReference type="InterPro" id="IPR036388">
    <property type="entry name" value="WH-like_DNA-bd_sf"/>
</dbReference>
<name>A0A1T4KJ79_9FIRM</name>
<dbReference type="PANTHER" id="PTHR30154:SF34">
    <property type="entry name" value="TRANSCRIPTIONAL REGULATOR AZLB"/>
    <property type="match status" value="1"/>
</dbReference>
<dbReference type="GO" id="GO:0005829">
    <property type="term" value="C:cytosol"/>
    <property type="evidence" value="ECO:0007669"/>
    <property type="project" value="TreeGrafter"/>
</dbReference>
<dbReference type="SUPFAM" id="SSF54909">
    <property type="entry name" value="Dimeric alpha+beta barrel"/>
    <property type="match status" value="1"/>
</dbReference>
<evidence type="ECO:0000313" key="5">
    <source>
        <dbReference type="EMBL" id="SJZ42413.1"/>
    </source>
</evidence>
<evidence type="ECO:0000256" key="3">
    <source>
        <dbReference type="ARBA" id="ARBA00023163"/>
    </source>
</evidence>
<dbReference type="GO" id="GO:0043565">
    <property type="term" value="F:sequence-specific DNA binding"/>
    <property type="evidence" value="ECO:0007669"/>
    <property type="project" value="InterPro"/>
</dbReference>
<keyword evidence="2 5" id="KW-0238">DNA-binding</keyword>
<feature type="domain" description="Transcription regulator AsnC/Lrp ligand binding" evidence="4">
    <location>
        <begin position="72"/>
        <end position="144"/>
    </location>
</feature>
<dbReference type="PANTHER" id="PTHR30154">
    <property type="entry name" value="LEUCINE-RESPONSIVE REGULATORY PROTEIN"/>
    <property type="match status" value="1"/>
</dbReference>
<dbReference type="InterPro" id="IPR019888">
    <property type="entry name" value="Tscrpt_reg_AsnC-like"/>
</dbReference>
<dbReference type="GO" id="GO:0043200">
    <property type="term" value="P:response to amino acid"/>
    <property type="evidence" value="ECO:0007669"/>
    <property type="project" value="TreeGrafter"/>
</dbReference>
<keyword evidence="6" id="KW-1185">Reference proteome</keyword>
<dbReference type="InterPro" id="IPR000485">
    <property type="entry name" value="AsnC-type_HTH_dom"/>
</dbReference>
<dbReference type="EMBL" id="FUXA01000004">
    <property type="protein sequence ID" value="SJZ42413.1"/>
    <property type="molecule type" value="Genomic_DNA"/>
</dbReference>
<dbReference type="SMART" id="SM00344">
    <property type="entry name" value="HTH_ASNC"/>
    <property type="match status" value="1"/>
</dbReference>
<keyword evidence="3" id="KW-0804">Transcription</keyword>
<accession>A0A1T4KJ79</accession>
<evidence type="ECO:0000313" key="6">
    <source>
        <dbReference type="Proteomes" id="UP000189857"/>
    </source>
</evidence>
<dbReference type="PRINTS" id="PR00033">
    <property type="entry name" value="HTHASNC"/>
</dbReference>
<dbReference type="InterPro" id="IPR036390">
    <property type="entry name" value="WH_DNA-bd_sf"/>
</dbReference>
<dbReference type="AlphaFoldDB" id="A0A1T4KJ79"/>
<reference evidence="5 6" key="1">
    <citation type="submission" date="2017-02" db="EMBL/GenBank/DDBJ databases">
        <authorList>
            <person name="Peterson S.W."/>
        </authorList>
    </citation>
    <scope>NUCLEOTIDE SEQUENCE [LARGE SCALE GENOMIC DNA]</scope>
    <source>
        <strain evidence="5 6">ATCC 17233</strain>
    </source>
</reference>